<proteinExistence type="predicted"/>
<sequence length="91" mass="10532">MKHARDDYAAIQDPRGLIPEDEPVFLLRAQDVCAPIIVMQWAFEAERHGVSRLMIEAAEKQAKLMGEWQRQRMVKIPDLPKNKREVTDAPH</sequence>
<protein>
    <submittedName>
        <fullName evidence="1">Uncharacterized protein</fullName>
    </submittedName>
</protein>
<name>X1H392_9ZZZZ</name>
<dbReference type="EMBL" id="BARU01029240">
    <property type="protein sequence ID" value="GAH64631.1"/>
    <property type="molecule type" value="Genomic_DNA"/>
</dbReference>
<evidence type="ECO:0000313" key="1">
    <source>
        <dbReference type="EMBL" id="GAH64631.1"/>
    </source>
</evidence>
<reference evidence="1" key="1">
    <citation type="journal article" date="2014" name="Front. Microbiol.">
        <title>High frequency of phylogenetically diverse reductive dehalogenase-homologous genes in deep subseafloor sedimentary metagenomes.</title>
        <authorList>
            <person name="Kawai M."/>
            <person name="Futagami T."/>
            <person name="Toyoda A."/>
            <person name="Takaki Y."/>
            <person name="Nishi S."/>
            <person name="Hori S."/>
            <person name="Arai W."/>
            <person name="Tsubouchi T."/>
            <person name="Morono Y."/>
            <person name="Uchiyama I."/>
            <person name="Ito T."/>
            <person name="Fujiyama A."/>
            <person name="Inagaki F."/>
            <person name="Takami H."/>
        </authorList>
    </citation>
    <scope>NUCLEOTIDE SEQUENCE</scope>
    <source>
        <strain evidence="1">Expedition CK06-06</strain>
    </source>
</reference>
<organism evidence="1">
    <name type="scientific">marine sediment metagenome</name>
    <dbReference type="NCBI Taxonomy" id="412755"/>
    <lineage>
        <taxon>unclassified sequences</taxon>
        <taxon>metagenomes</taxon>
        <taxon>ecological metagenomes</taxon>
    </lineage>
</organism>
<comment type="caution">
    <text evidence="1">The sequence shown here is derived from an EMBL/GenBank/DDBJ whole genome shotgun (WGS) entry which is preliminary data.</text>
</comment>
<accession>X1H392</accession>
<dbReference type="AlphaFoldDB" id="X1H392"/>
<gene>
    <name evidence="1" type="ORF">S03H2_46553</name>
</gene>